<sequence>MKKLLSISAVLALIIGILLLAGGIWGIAFTYKSVAQEKIITAEDASIPNKPVRGPFTLKSQAEAIRGHVLKMTDGKTYAEMPRQIPKLDSSGKPVLDEKGEPVMVSNDARNIWITATTLITALNLAIMGYVVSGLVLLFGLVLIVIGGGLILQKRID</sequence>
<accession>A0A1F6UY07</accession>
<evidence type="ECO:0000313" key="3">
    <source>
        <dbReference type="Proteomes" id="UP000182253"/>
    </source>
</evidence>
<protein>
    <submittedName>
        <fullName evidence="2">Uncharacterized protein</fullName>
    </submittedName>
</protein>
<name>A0A1F6UY07_9BACT</name>
<gene>
    <name evidence="2" type="ORF">A2645_01420</name>
</gene>
<keyword evidence="1" id="KW-0472">Membrane</keyword>
<dbReference type="EMBL" id="MFTL01000001">
    <property type="protein sequence ID" value="OGI62238.1"/>
    <property type="molecule type" value="Genomic_DNA"/>
</dbReference>
<dbReference type="STRING" id="1801735.A2645_01420"/>
<comment type="caution">
    <text evidence="2">The sequence shown here is derived from an EMBL/GenBank/DDBJ whole genome shotgun (WGS) entry which is preliminary data.</text>
</comment>
<keyword evidence="1" id="KW-0812">Transmembrane</keyword>
<dbReference type="Proteomes" id="UP000182253">
    <property type="component" value="Unassembled WGS sequence"/>
</dbReference>
<evidence type="ECO:0000256" key="1">
    <source>
        <dbReference type="SAM" id="Phobius"/>
    </source>
</evidence>
<evidence type="ECO:0000313" key="2">
    <source>
        <dbReference type="EMBL" id="OGI62238.1"/>
    </source>
</evidence>
<organism evidence="2 3">
    <name type="scientific">Candidatus Nomurabacteria bacterium RIFCSPHIGHO2_01_FULL_39_9</name>
    <dbReference type="NCBI Taxonomy" id="1801735"/>
    <lineage>
        <taxon>Bacteria</taxon>
        <taxon>Candidatus Nomuraibacteriota</taxon>
    </lineage>
</organism>
<keyword evidence="1" id="KW-1133">Transmembrane helix</keyword>
<reference evidence="2 3" key="1">
    <citation type="journal article" date="2016" name="Nat. Commun.">
        <title>Thousands of microbial genomes shed light on interconnected biogeochemical processes in an aquifer system.</title>
        <authorList>
            <person name="Anantharaman K."/>
            <person name="Brown C.T."/>
            <person name="Hug L.A."/>
            <person name="Sharon I."/>
            <person name="Castelle C.J."/>
            <person name="Probst A.J."/>
            <person name="Thomas B.C."/>
            <person name="Singh A."/>
            <person name="Wilkins M.J."/>
            <person name="Karaoz U."/>
            <person name="Brodie E.L."/>
            <person name="Williams K.H."/>
            <person name="Hubbard S.S."/>
            <person name="Banfield J.F."/>
        </authorList>
    </citation>
    <scope>NUCLEOTIDE SEQUENCE [LARGE SCALE GENOMIC DNA]</scope>
</reference>
<dbReference type="AlphaFoldDB" id="A0A1F6UY07"/>
<feature type="transmembrane region" description="Helical" evidence="1">
    <location>
        <begin position="127"/>
        <end position="152"/>
    </location>
</feature>
<proteinExistence type="predicted"/>